<keyword evidence="10" id="KW-0472">Membrane</keyword>
<sequence>MLVDNYYKETNKHRSRGSGRRISGRHETGLHGSVSTTTEKRMKSGQLIMPGRSAEMSKLKPVVQSVTHESPSAFLDASSISEDYSSTKQDVMACVKCGNRNPLFRQKSGLDRDKNAFYRFYLINISLPQLLYIVFVIILLNAAATDAYVLAQEGVSHTYLHRRLAGRERRDVQREILSILGLSHRPRPSGVRAVEKTSAPLYMLELYTSASSIYPQDNVVGRSVGAPFYEQTNNAVDSGDLTGGRRLDSRGRSVGPFTRDPMTDTYSSSITPLLNRYIADSGVLTNEVGVFESSQAPPPSPHTFGNADETYNGIRSNEVEKRLLDYSDMVMSFINTKPQRVISEDAIPSRELRMILKRHRSFFFNLHEVPPGGKLTAAKFRLYKDPSDETIGNQTLRVNAYQAVLDADGSFSIYLLGSRLVGSQQGGWLVYDVTSAMQEWLQYPESNLGLKITVETIDGNYIKPGKTGIVGRKGNPTKQAFMVAFFSQNDHTRLRQHIRHRMKRSPDSSLEDNESSDAGMLDDEDWTDEDEDEEFIINETEQAPDPLENIDGGNDVEENSYRGEVPTVGSESNAVPGTGTTEEGRIMSRRRTRSRVQRKKTKNRRRKKKKGNEEPCRRRQLYVNFSDLSWDDWIIAPAGYPAYYCDGECGFPLNAHMNATNHAIVQSLVHLMSHEKGKPPKPCCSPSNLEAISVLYYNDNSNVVYHKYRDMVVKSCGCH</sequence>
<comment type="subcellular location">
    <subcellularLocation>
        <location evidence="1">Secreted</location>
    </subcellularLocation>
</comment>
<keyword evidence="13" id="KW-1185">Reference proteome</keyword>
<evidence type="ECO:0000313" key="12">
    <source>
        <dbReference type="EMBL" id="CAK8697345.1"/>
    </source>
</evidence>
<dbReference type="Gene3D" id="2.10.90.10">
    <property type="entry name" value="Cystine-knot cytokines"/>
    <property type="match status" value="1"/>
</dbReference>
<evidence type="ECO:0000256" key="3">
    <source>
        <dbReference type="ARBA" id="ARBA00022525"/>
    </source>
</evidence>
<evidence type="ECO:0000256" key="7">
    <source>
        <dbReference type="ARBA" id="ARBA00023180"/>
    </source>
</evidence>
<evidence type="ECO:0000313" key="13">
    <source>
        <dbReference type="Proteomes" id="UP001642483"/>
    </source>
</evidence>
<evidence type="ECO:0000256" key="10">
    <source>
        <dbReference type="SAM" id="Phobius"/>
    </source>
</evidence>
<dbReference type="InterPro" id="IPR015615">
    <property type="entry name" value="TGF-beta-rel"/>
</dbReference>
<dbReference type="InterPro" id="IPR017948">
    <property type="entry name" value="TGFb_CS"/>
</dbReference>
<feature type="compositionally biased region" description="Basic residues" evidence="9">
    <location>
        <begin position="13"/>
        <end position="23"/>
    </location>
</feature>
<dbReference type="InterPro" id="IPR001839">
    <property type="entry name" value="TGF-b_C"/>
</dbReference>
<dbReference type="InterPro" id="IPR029034">
    <property type="entry name" value="Cystine-knot_cytokine"/>
</dbReference>
<evidence type="ECO:0000259" key="11">
    <source>
        <dbReference type="PROSITE" id="PS51362"/>
    </source>
</evidence>
<dbReference type="InterPro" id="IPR001111">
    <property type="entry name" value="TGF-b_propeptide"/>
</dbReference>
<feature type="compositionally biased region" description="Basic residues" evidence="9">
    <location>
        <begin position="587"/>
        <end position="610"/>
    </location>
</feature>
<proteinExistence type="inferred from homology"/>
<dbReference type="Pfam" id="PF00688">
    <property type="entry name" value="TGFb_propeptide"/>
    <property type="match status" value="1"/>
</dbReference>
<dbReference type="SUPFAM" id="SSF57501">
    <property type="entry name" value="Cystine-knot cytokines"/>
    <property type="match status" value="1"/>
</dbReference>
<keyword evidence="3" id="KW-0964">Secreted</keyword>
<evidence type="ECO:0000256" key="5">
    <source>
        <dbReference type="ARBA" id="ARBA00023030"/>
    </source>
</evidence>
<keyword evidence="6" id="KW-1015">Disulfide bond</keyword>
<evidence type="ECO:0000256" key="4">
    <source>
        <dbReference type="ARBA" id="ARBA00022729"/>
    </source>
</evidence>
<dbReference type="PROSITE" id="PS00250">
    <property type="entry name" value="TGF_BETA_1"/>
    <property type="match status" value="1"/>
</dbReference>
<dbReference type="Gene3D" id="2.60.120.970">
    <property type="match status" value="2"/>
</dbReference>
<accession>A0ABP0H0N6</accession>
<feature type="region of interest" description="Disordered" evidence="9">
    <location>
        <begin position="497"/>
        <end position="614"/>
    </location>
</feature>
<keyword evidence="5 8" id="KW-0339">Growth factor</keyword>
<evidence type="ECO:0000256" key="9">
    <source>
        <dbReference type="SAM" id="MobiDB-lite"/>
    </source>
</evidence>
<feature type="domain" description="TGF-beta family profile" evidence="11">
    <location>
        <begin position="590"/>
        <end position="719"/>
    </location>
</feature>
<reference evidence="12 13" key="1">
    <citation type="submission" date="2024-02" db="EMBL/GenBank/DDBJ databases">
        <authorList>
            <person name="Daric V."/>
            <person name="Darras S."/>
        </authorList>
    </citation>
    <scope>NUCLEOTIDE SEQUENCE [LARGE SCALE GENOMIC DNA]</scope>
</reference>
<dbReference type="CDD" id="cd13761">
    <property type="entry name" value="TGF_beta_BMP5_like"/>
    <property type="match status" value="1"/>
</dbReference>
<keyword evidence="4" id="KW-0732">Signal</keyword>
<evidence type="ECO:0000256" key="2">
    <source>
        <dbReference type="ARBA" id="ARBA00006656"/>
    </source>
</evidence>
<protein>
    <recommendedName>
        <fullName evidence="11">TGF-beta family profile domain-containing protein</fullName>
    </recommendedName>
</protein>
<gene>
    <name evidence="12" type="ORF">CVLEPA_LOCUS30591</name>
</gene>
<dbReference type="Proteomes" id="UP001642483">
    <property type="component" value="Unassembled WGS sequence"/>
</dbReference>
<dbReference type="Pfam" id="PF00019">
    <property type="entry name" value="TGF_beta"/>
    <property type="match status" value="1"/>
</dbReference>
<dbReference type="PANTHER" id="PTHR11848:SF310">
    <property type="entry name" value="PROTEIN 60A-RELATED"/>
    <property type="match status" value="1"/>
</dbReference>
<feature type="region of interest" description="Disordered" evidence="9">
    <location>
        <begin position="235"/>
        <end position="262"/>
    </location>
</feature>
<comment type="similarity">
    <text evidence="2 8">Belongs to the TGF-beta family.</text>
</comment>
<evidence type="ECO:0000256" key="6">
    <source>
        <dbReference type="ARBA" id="ARBA00023157"/>
    </source>
</evidence>
<dbReference type="PROSITE" id="PS51362">
    <property type="entry name" value="TGF_BETA_2"/>
    <property type="match status" value="1"/>
</dbReference>
<dbReference type="SMART" id="SM00204">
    <property type="entry name" value="TGFB"/>
    <property type="match status" value="1"/>
</dbReference>
<dbReference type="PRINTS" id="PR00669">
    <property type="entry name" value="INHIBINA"/>
</dbReference>
<evidence type="ECO:0000256" key="1">
    <source>
        <dbReference type="ARBA" id="ARBA00004613"/>
    </source>
</evidence>
<feature type="transmembrane region" description="Helical" evidence="10">
    <location>
        <begin position="120"/>
        <end position="140"/>
    </location>
</feature>
<keyword evidence="10" id="KW-0812">Transmembrane</keyword>
<dbReference type="PANTHER" id="PTHR11848">
    <property type="entry name" value="TGF-BETA FAMILY"/>
    <property type="match status" value="1"/>
</dbReference>
<evidence type="ECO:0000256" key="8">
    <source>
        <dbReference type="RuleBase" id="RU000354"/>
    </source>
</evidence>
<feature type="compositionally biased region" description="Basic and acidic residues" evidence="9">
    <location>
        <begin position="1"/>
        <end position="12"/>
    </location>
</feature>
<name>A0ABP0H0N6_CLALP</name>
<feature type="region of interest" description="Disordered" evidence="9">
    <location>
        <begin position="1"/>
        <end position="42"/>
    </location>
</feature>
<feature type="compositionally biased region" description="Polar residues" evidence="9">
    <location>
        <begin position="569"/>
        <end position="581"/>
    </location>
</feature>
<comment type="caution">
    <text evidence="12">The sequence shown here is derived from an EMBL/GenBank/DDBJ whole genome shotgun (WGS) entry which is preliminary data.</text>
</comment>
<feature type="compositionally biased region" description="Acidic residues" evidence="9">
    <location>
        <begin position="509"/>
        <end position="536"/>
    </location>
</feature>
<keyword evidence="10" id="KW-1133">Transmembrane helix</keyword>
<organism evidence="12 13">
    <name type="scientific">Clavelina lepadiformis</name>
    <name type="common">Light-bulb sea squirt</name>
    <name type="synonym">Ascidia lepadiformis</name>
    <dbReference type="NCBI Taxonomy" id="159417"/>
    <lineage>
        <taxon>Eukaryota</taxon>
        <taxon>Metazoa</taxon>
        <taxon>Chordata</taxon>
        <taxon>Tunicata</taxon>
        <taxon>Ascidiacea</taxon>
        <taxon>Aplousobranchia</taxon>
        <taxon>Clavelinidae</taxon>
        <taxon>Clavelina</taxon>
    </lineage>
</organism>
<keyword evidence="7" id="KW-0325">Glycoprotein</keyword>
<dbReference type="EMBL" id="CAWYQH010000163">
    <property type="protein sequence ID" value="CAK8697345.1"/>
    <property type="molecule type" value="Genomic_DNA"/>
</dbReference>